<dbReference type="AlphaFoldDB" id="A0A0V1BVH8"/>
<reference evidence="2 3" key="1">
    <citation type="submission" date="2015-01" db="EMBL/GenBank/DDBJ databases">
        <title>Evolution of Trichinella species and genotypes.</title>
        <authorList>
            <person name="Korhonen P.K."/>
            <person name="Edoardo P."/>
            <person name="Giuseppe L.R."/>
            <person name="Gasser R.B."/>
        </authorList>
    </citation>
    <scope>NUCLEOTIDE SEQUENCE [LARGE SCALE GENOMIC DNA]</scope>
    <source>
        <strain evidence="2">ISS3</strain>
    </source>
</reference>
<dbReference type="InParanoid" id="A0A0V1BVH8"/>
<feature type="non-terminal residue" evidence="2">
    <location>
        <position position="1"/>
    </location>
</feature>
<organism evidence="2 3">
    <name type="scientific">Trichinella spiralis</name>
    <name type="common">Trichina worm</name>
    <dbReference type="NCBI Taxonomy" id="6334"/>
    <lineage>
        <taxon>Eukaryota</taxon>
        <taxon>Metazoa</taxon>
        <taxon>Ecdysozoa</taxon>
        <taxon>Nematoda</taxon>
        <taxon>Enoplea</taxon>
        <taxon>Dorylaimia</taxon>
        <taxon>Trichinellida</taxon>
        <taxon>Trichinellidae</taxon>
        <taxon>Trichinella</taxon>
    </lineage>
</organism>
<evidence type="ECO:0000313" key="3">
    <source>
        <dbReference type="Proteomes" id="UP000054776"/>
    </source>
</evidence>
<evidence type="ECO:0000256" key="1">
    <source>
        <dbReference type="SAM" id="MobiDB-lite"/>
    </source>
</evidence>
<keyword evidence="3" id="KW-1185">Reference proteome</keyword>
<accession>A0A0V1BVH8</accession>
<proteinExistence type="predicted"/>
<feature type="non-terminal residue" evidence="2">
    <location>
        <position position="235"/>
    </location>
</feature>
<dbReference type="OrthoDB" id="5929929at2759"/>
<comment type="caution">
    <text evidence="2">The sequence shown here is derived from an EMBL/GenBank/DDBJ whole genome shotgun (WGS) entry which is preliminary data.</text>
</comment>
<sequence>LAVAGDICESIPWSARSSPGGLPDVARSPTGLSSPEGPLRVVSRARPNSSSCVSRTHNSSASCSSLAVRFPPCNSLAEERQFFANRRQGSSVVYAVIRPKVACPDGLPASAIMFAAVLRDILDRATTVFPLPASSQPRPNSDSQLGCPSIGSAFRTPVQPIVGSLQLNFGRMASKGWLRTLPKLEQPRCRSNTWWSRTVDPALLEGGAGLHGNQVHQRTRSGGFDAQLDRRAVCQ</sequence>
<name>A0A0V1BVH8_TRISP</name>
<dbReference type="EMBL" id="JYDH01000010">
    <property type="protein sequence ID" value="KRY40881.1"/>
    <property type="molecule type" value="Genomic_DNA"/>
</dbReference>
<feature type="region of interest" description="Disordered" evidence="1">
    <location>
        <begin position="15"/>
        <end position="40"/>
    </location>
</feature>
<gene>
    <name evidence="2" type="ORF">T01_7198</name>
</gene>
<dbReference type="Proteomes" id="UP000054776">
    <property type="component" value="Unassembled WGS sequence"/>
</dbReference>
<protein>
    <submittedName>
        <fullName evidence="2">Uncharacterized protein</fullName>
    </submittedName>
</protein>
<evidence type="ECO:0000313" key="2">
    <source>
        <dbReference type="EMBL" id="KRY40881.1"/>
    </source>
</evidence>